<comment type="caution">
    <text evidence="1">The sequence shown here is derived from an EMBL/GenBank/DDBJ whole genome shotgun (WGS) entry which is preliminary data.</text>
</comment>
<proteinExistence type="predicted"/>
<reference evidence="1 2" key="1">
    <citation type="submission" date="2016-08" db="EMBL/GenBank/DDBJ databases">
        <title>Evolution of the type three secretion system and type three effector repertoires in Xanthomonas.</title>
        <authorList>
            <person name="Merda D."/>
            <person name="Briand M."/>
            <person name="Bosis E."/>
            <person name="Rousseau C."/>
            <person name="Portier P."/>
            <person name="Jacques M.-A."/>
            <person name="Fischer-Le Saux M."/>
        </authorList>
    </citation>
    <scope>NUCLEOTIDE SEQUENCE [LARGE SCALE GENOMIC DNA]</scope>
    <source>
        <strain evidence="1 2">CFBP 3122</strain>
    </source>
</reference>
<evidence type="ECO:0000313" key="2">
    <source>
        <dbReference type="Proteomes" id="UP000238270"/>
    </source>
</evidence>
<accession>A0A2S6Z4B0</accession>
<evidence type="ECO:0000313" key="1">
    <source>
        <dbReference type="EMBL" id="PPT76039.1"/>
    </source>
</evidence>
<dbReference type="AlphaFoldDB" id="A0A2S6Z4B0"/>
<gene>
    <name evidence="1" type="ORF">XaplCFBP3122_11320</name>
</gene>
<dbReference type="Proteomes" id="UP000238270">
    <property type="component" value="Unassembled WGS sequence"/>
</dbReference>
<organism evidence="1 2">
    <name type="scientific">Xanthomonas arboricola pv. populi</name>
    <dbReference type="NCBI Taxonomy" id="487823"/>
    <lineage>
        <taxon>Bacteria</taxon>
        <taxon>Pseudomonadati</taxon>
        <taxon>Pseudomonadota</taxon>
        <taxon>Gammaproteobacteria</taxon>
        <taxon>Lysobacterales</taxon>
        <taxon>Lysobacteraceae</taxon>
        <taxon>Xanthomonas</taxon>
    </lineage>
</organism>
<sequence length="60" mass="6545">MLLIPHAVGAGPLGPVAGHTHGVVRASRYAPCVRVQQYVAFQRLALHRAASRRMVMPICR</sequence>
<protein>
    <submittedName>
        <fullName evidence="1">Uncharacterized protein</fullName>
    </submittedName>
</protein>
<dbReference type="EMBL" id="MIGV01000011">
    <property type="protein sequence ID" value="PPT76039.1"/>
    <property type="molecule type" value="Genomic_DNA"/>
</dbReference>
<name>A0A2S6Z4B0_9XANT</name>